<proteinExistence type="predicted"/>
<evidence type="ECO:0000313" key="1">
    <source>
        <dbReference type="EMBL" id="RNB85217.1"/>
    </source>
</evidence>
<organism evidence="1 2">
    <name type="scientific">Brevibacillus panacihumi</name>
    <dbReference type="NCBI Taxonomy" id="497735"/>
    <lineage>
        <taxon>Bacteria</taxon>
        <taxon>Bacillati</taxon>
        <taxon>Bacillota</taxon>
        <taxon>Bacilli</taxon>
        <taxon>Bacillales</taxon>
        <taxon>Paenibacillaceae</taxon>
        <taxon>Brevibacillus</taxon>
    </lineage>
</organism>
<sequence>MEPMLFFIFVLIIDSTLYADIYSKPNRLEEEMMKIRLYEEILYEGQDTNQLTAVFHTAYKLIADKGQVYSHITVDGIDVYQDPLASLLAAGKAVENVVIKAVSVEKFKTEILCSISEYISRSIPELERLSGKFYLNPDQEAWHGVSQLLEGIQWIEKAVLYLSTNSTDTDSESLLLKFNVIEEVKMLEMAITQQDLVLVGDILKYEIISRFTNIEQTVKDVLKTKNGVEIDVIS</sequence>
<dbReference type="EMBL" id="RHHT01000004">
    <property type="protein sequence ID" value="RNB85217.1"/>
    <property type="molecule type" value="Genomic_DNA"/>
</dbReference>
<dbReference type="AlphaFoldDB" id="A0A3M8DDE5"/>
<evidence type="ECO:0000313" key="2">
    <source>
        <dbReference type="Proteomes" id="UP000281915"/>
    </source>
</evidence>
<comment type="caution">
    <text evidence="1">The sequence shown here is derived from an EMBL/GenBank/DDBJ whole genome shotgun (WGS) entry which is preliminary data.</text>
</comment>
<name>A0A3M8DDE5_9BACL</name>
<gene>
    <name evidence="1" type="ORF">EDM58_04095</name>
</gene>
<dbReference type="Proteomes" id="UP000281915">
    <property type="component" value="Unassembled WGS sequence"/>
</dbReference>
<accession>A0A3M8DDE5</accession>
<reference evidence="1 2" key="1">
    <citation type="submission" date="2018-10" db="EMBL/GenBank/DDBJ databases">
        <title>Phylogenomics of Brevibacillus.</title>
        <authorList>
            <person name="Dunlap C."/>
        </authorList>
    </citation>
    <scope>NUCLEOTIDE SEQUENCE [LARGE SCALE GENOMIC DNA]</scope>
    <source>
        <strain evidence="1 2">JCM 15085</strain>
    </source>
</reference>
<protein>
    <submittedName>
        <fullName evidence="1">Uncharacterized protein</fullName>
    </submittedName>
</protein>